<accession>A0A380P4M2</accession>
<reference evidence="2 3" key="1">
    <citation type="submission" date="2018-06" db="EMBL/GenBank/DDBJ databases">
        <authorList>
            <consortium name="Pathogen Informatics"/>
            <person name="Doyle S."/>
        </authorList>
    </citation>
    <scope>NUCLEOTIDE SEQUENCE [LARGE SCALE GENOMIC DNA]</scope>
    <source>
        <strain evidence="2 3">NCTC7807</strain>
    </source>
</reference>
<evidence type="ECO:0000313" key="2">
    <source>
        <dbReference type="EMBL" id="SUP59774.1"/>
    </source>
</evidence>
<organism evidence="2 3">
    <name type="scientific">Streptomyces griseus</name>
    <dbReference type="NCBI Taxonomy" id="1911"/>
    <lineage>
        <taxon>Bacteria</taxon>
        <taxon>Bacillati</taxon>
        <taxon>Actinomycetota</taxon>
        <taxon>Actinomycetes</taxon>
        <taxon>Kitasatosporales</taxon>
        <taxon>Streptomycetaceae</taxon>
        <taxon>Streptomyces</taxon>
    </lineage>
</organism>
<evidence type="ECO:0000256" key="1">
    <source>
        <dbReference type="SAM" id="Phobius"/>
    </source>
</evidence>
<dbReference type="EMBL" id="UHID01000007">
    <property type="protein sequence ID" value="SUP59774.1"/>
    <property type="molecule type" value="Genomic_DNA"/>
</dbReference>
<dbReference type="Proteomes" id="UP000254150">
    <property type="component" value="Unassembled WGS sequence"/>
</dbReference>
<name>A0A380P4M2_STRGR</name>
<dbReference type="Pfam" id="PF11391">
    <property type="entry name" value="DUF2798"/>
    <property type="match status" value="1"/>
</dbReference>
<protein>
    <recommendedName>
        <fullName evidence="4">DUF2798 domain-containing protein</fullName>
    </recommendedName>
</protein>
<keyword evidence="1" id="KW-1133">Transmembrane helix</keyword>
<dbReference type="InterPro" id="IPR021529">
    <property type="entry name" value="DUF2798"/>
</dbReference>
<proteinExistence type="predicted"/>
<evidence type="ECO:0008006" key="4">
    <source>
        <dbReference type="Google" id="ProtNLM"/>
    </source>
</evidence>
<keyword evidence="1" id="KW-0812">Transmembrane</keyword>
<keyword evidence="1" id="KW-0472">Membrane</keyword>
<feature type="transmembrane region" description="Helical" evidence="1">
    <location>
        <begin position="45"/>
        <end position="70"/>
    </location>
</feature>
<sequence>MSDNPFHTHLPRNPKESVAFMLVIAVISVNTIPVVIGGLTSGFSLAMWTGLLQMMPALLVVVVAVVLLTMKPAQLLTSRLVRPGDSFRAHMILHALCSVLLISLVMTVVGTWIGARQISTEPLEQFAHLWPRNCTIAFLIEALLAQPVARQVMRLHHQRVDARAALAAA</sequence>
<feature type="transmembrane region" description="Helical" evidence="1">
    <location>
        <begin position="91"/>
        <end position="115"/>
    </location>
</feature>
<gene>
    <name evidence="2" type="ORF">NCTC7807_03832</name>
</gene>
<feature type="transmembrane region" description="Helical" evidence="1">
    <location>
        <begin position="18"/>
        <end position="39"/>
    </location>
</feature>
<dbReference type="RefSeq" id="WP_147289608.1">
    <property type="nucleotide sequence ID" value="NZ_UHID01000007.1"/>
</dbReference>
<dbReference type="AlphaFoldDB" id="A0A380P4M2"/>
<evidence type="ECO:0000313" key="3">
    <source>
        <dbReference type="Proteomes" id="UP000254150"/>
    </source>
</evidence>